<comment type="caution">
    <text evidence="1">The sequence shown here is derived from an EMBL/GenBank/DDBJ whole genome shotgun (WGS) entry which is preliminary data.</text>
</comment>
<dbReference type="EC" id="1.1.99.40" evidence="1"/>
<evidence type="ECO:0000313" key="2">
    <source>
        <dbReference type="Proteomes" id="UP001150581"/>
    </source>
</evidence>
<keyword evidence="1" id="KW-0560">Oxidoreductase</keyword>
<organism evidence="1 2">
    <name type="scientific">Kickxella alabastrina</name>
    <dbReference type="NCBI Taxonomy" id="61397"/>
    <lineage>
        <taxon>Eukaryota</taxon>
        <taxon>Fungi</taxon>
        <taxon>Fungi incertae sedis</taxon>
        <taxon>Zoopagomycota</taxon>
        <taxon>Kickxellomycotina</taxon>
        <taxon>Kickxellomycetes</taxon>
        <taxon>Kickxellales</taxon>
        <taxon>Kickxellaceae</taxon>
        <taxon>Kickxella</taxon>
    </lineage>
</organism>
<keyword evidence="2" id="KW-1185">Reference proteome</keyword>
<name>A0ACC1I9T4_9FUNG</name>
<sequence>MASTNRGVTQADIDYFASAGINVVHSNEQLGGTYNTDYFNKYHGASQTIVFPKSTSQVSTILSHCNDSRISVVTQGGNSGTAGGAMAQQHELLLSLRDMDRIRDLDVISGVLVAEAGCILESLDEHVRKFEYIVPVDLGAKKRCMIGGNVSTNAGGLRYLRYGSLHGNVLGLEVVLPDGQVLDSLFTLKKDASGYDVKQLFIGAEGTLGVVTAVSLALAPKPQSEQLVVLGMDDFVTIQRTFVLARQLLGEIVSAFEFWERRCNELVVQYEGYSSPLSATHEFHVLIETRGSLARHDWEKMGLFLARLRAEQLIGESRVVRDPAEMGQVWLFRSQMANAHMKSGCMHVYDFSLASKHQHELLRAVKAHLHKHRLYACEQAVVRDVTFFGHVGDDNIHLQVIADEFGGAVEEAMEPWVYQWVGAHKGSVAAEHGLGAHKGQFLRYSKSPVLVDTMKALKRLLDPNDIMNPGKHVARA</sequence>
<dbReference type="Proteomes" id="UP001150581">
    <property type="component" value="Unassembled WGS sequence"/>
</dbReference>
<dbReference type="EMBL" id="JANBPG010001530">
    <property type="protein sequence ID" value="KAJ1889503.1"/>
    <property type="molecule type" value="Genomic_DNA"/>
</dbReference>
<proteinExistence type="predicted"/>
<gene>
    <name evidence="1" type="primary">DLD2_4</name>
    <name evidence="1" type="ORF">LPJ66_007999</name>
</gene>
<protein>
    <submittedName>
        <fullName evidence="1">D-lactate ferricytochrome c oxidoreductase</fullName>
        <ecNumber evidence="1">1.1.99.40</ecNumber>
    </submittedName>
</protein>
<reference evidence="1" key="1">
    <citation type="submission" date="2022-07" db="EMBL/GenBank/DDBJ databases">
        <title>Phylogenomic reconstructions and comparative analyses of Kickxellomycotina fungi.</title>
        <authorList>
            <person name="Reynolds N.K."/>
            <person name="Stajich J.E."/>
            <person name="Barry K."/>
            <person name="Grigoriev I.V."/>
            <person name="Crous P."/>
            <person name="Smith M.E."/>
        </authorList>
    </citation>
    <scope>NUCLEOTIDE SEQUENCE</scope>
    <source>
        <strain evidence="1">Benny 63K</strain>
    </source>
</reference>
<accession>A0ACC1I9T4</accession>
<evidence type="ECO:0000313" key="1">
    <source>
        <dbReference type="EMBL" id="KAJ1889503.1"/>
    </source>
</evidence>